<comment type="subcellular location">
    <subcellularLocation>
        <location evidence="2 11">Cytoplasm</location>
    </subcellularLocation>
</comment>
<evidence type="ECO:0000313" key="15">
    <source>
        <dbReference type="Proteomes" id="UP000000709"/>
    </source>
</evidence>
<comment type="subunit">
    <text evidence="11">Forms a heterotrimer with an asymmetric homodimer of the regulatory subunit PAN3 to form the poly(A)-nuclease (PAN) deadenylation complex.</text>
</comment>
<dbReference type="InterPro" id="IPR036322">
    <property type="entry name" value="WD40_repeat_dom_sf"/>
</dbReference>
<dbReference type="GO" id="GO:0006301">
    <property type="term" value="P:DNA damage tolerance"/>
    <property type="evidence" value="ECO:0007669"/>
    <property type="project" value="EnsemblFungi"/>
</dbReference>
<dbReference type="FunCoup" id="G3AMW2">
    <property type="interactions" value="700"/>
</dbReference>
<dbReference type="GeneID" id="18870097"/>
<dbReference type="InterPro" id="IPR050785">
    <property type="entry name" value="PAN2-PAN3_catalytic_subunit"/>
</dbReference>
<dbReference type="GO" id="GO:0000289">
    <property type="term" value="P:nuclear-transcribed mRNA poly(A) tail shortening"/>
    <property type="evidence" value="ECO:0007669"/>
    <property type="project" value="UniProtKB-UniRule"/>
</dbReference>
<evidence type="ECO:0000256" key="7">
    <source>
        <dbReference type="ARBA" id="ARBA00022723"/>
    </source>
</evidence>
<dbReference type="OMA" id="TQELLWT"/>
<dbReference type="InterPro" id="IPR048841">
    <property type="entry name" value="PAN2_N"/>
</dbReference>
<keyword evidence="6 11" id="KW-0540">Nuclease</keyword>
<evidence type="ECO:0000256" key="5">
    <source>
        <dbReference type="ARBA" id="ARBA00022664"/>
    </source>
</evidence>
<dbReference type="Proteomes" id="UP000000709">
    <property type="component" value="Unassembled WGS sequence"/>
</dbReference>
<organism evidence="15">
    <name type="scientific">Spathaspora passalidarum (strain NRRL Y-27907 / 11-Y1)</name>
    <dbReference type="NCBI Taxonomy" id="619300"/>
    <lineage>
        <taxon>Eukaryota</taxon>
        <taxon>Fungi</taxon>
        <taxon>Dikarya</taxon>
        <taxon>Ascomycota</taxon>
        <taxon>Saccharomycotina</taxon>
        <taxon>Pichiomycetes</taxon>
        <taxon>Debaryomycetaceae</taxon>
        <taxon>Spathaspora</taxon>
    </lineage>
</organism>
<dbReference type="Pfam" id="PF20770">
    <property type="entry name" value="PAN2_N"/>
    <property type="match status" value="1"/>
</dbReference>
<dbReference type="OrthoDB" id="16516at2759"/>
<comment type="function">
    <text evidence="11">Catalytic subunit of the poly(A)-nuclease (PAN) deadenylation complex, one of two cytoplasmic mRNA deadenylases involved in mRNA turnover. PAN specifically shortens poly(A) tails of RNA and the activity is stimulated by poly(A)-binding protein PAB1. PAN deadenylation is followed by rapid degradation of the shortened mRNA tails by the CCR4-NOT complex. Deadenylated mRNAs are then degraded by two alternative mechanisms, namely exosome-mediated 3'-5' exonucleolytic degradation, or deadenlyation-dependent mRNA decaping and subsequent 5'-3' exonucleolytic degradation by XRN1. May also be involved in post-transcriptional maturation of mRNA poly(A) tails.</text>
</comment>
<dbReference type="KEGG" id="spaa:SPAPADRAFT_138105"/>
<dbReference type="GO" id="GO:0003676">
    <property type="term" value="F:nucleic acid binding"/>
    <property type="evidence" value="ECO:0007669"/>
    <property type="project" value="InterPro"/>
</dbReference>
<proteinExistence type="inferred from homology"/>
<evidence type="ECO:0000256" key="10">
    <source>
        <dbReference type="ARBA" id="ARBA00022839"/>
    </source>
</evidence>
<dbReference type="Pfam" id="PF13423">
    <property type="entry name" value="UCH_1"/>
    <property type="match status" value="1"/>
</dbReference>
<evidence type="ECO:0000259" key="13">
    <source>
        <dbReference type="PROSITE" id="PS50235"/>
    </source>
</evidence>
<dbReference type="InterPro" id="IPR028881">
    <property type="entry name" value="PAN2_UCH_dom"/>
</dbReference>
<dbReference type="Gene3D" id="3.30.420.10">
    <property type="entry name" value="Ribonuclease H-like superfamily/Ribonuclease H"/>
    <property type="match status" value="1"/>
</dbReference>
<dbReference type="InterPro" id="IPR013520">
    <property type="entry name" value="Ribonucl_H"/>
</dbReference>
<evidence type="ECO:0000256" key="6">
    <source>
        <dbReference type="ARBA" id="ARBA00022722"/>
    </source>
</evidence>
<evidence type="ECO:0000256" key="9">
    <source>
        <dbReference type="ARBA" id="ARBA00022801"/>
    </source>
</evidence>
<keyword evidence="10 11" id="KW-0269">Exonuclease</keyword>
<sequence>MDGWNEIARIPTTKPTPAWPPNGPGRVRVPDSNPVISALRFDTMQNLIWYGDSFGYTKSLTSSQTNPTLNPYQRSIQLFPYTKFKTCDGINNPVIELLPHKDGILSLSKNQIAFNNRRGIPKFHASAASFHDNLFTNLNSMTFNCNSLNDVVVGTKLSLMKFDLHKPTVLTSFNHDGNVSMVKNTSKLLTIAKGNGSLELFDPVSNTSIKTFNSHNGFISDMDVRGNYIATCGYSLRPKRFHHHGHAPQSDFVVDPLVNIYDTRIMRAIAPIPFPAGATSVRFHPKLPNIVIVSSSTGQIQFVDMFDQTNVYLYQADLSPPHNQMHTLSDSGAASLNNLEISDNGDFLLFNDNYSNLHLWSITNISGVTSKDFVNFPSAIEEPDIPDPTLEENKIGIDDNVPLSCIGMPYYKDLLLSNYASDLKFVKEFARAPEGINADLLLESERNGGRFMLYDKAKYGPGNIVKKFDIVEGKTAIKNKSQIPKFISERNGNGAEKNGTEEIPGIASEIIDESIFQYKSSNSSVIPNCYSRLQIQYSRFGVRDFDFEFYNKTNGLYCGLENHTDNSYINSLLQLYRFSPVFYNKIVKNLLNEWLPCDLDTILVNTEGSSILTELGYLFDMMDKAKGNNVKIYNFAQVVTHNKDAIAHHLINLDEMNHLNSLDVRNLIISFNKFLLSQINSDLHVQSQDSIEEIMKLTYMVEVRGNESTCPVYDKSYGSILSLDLVTPPSNMLNKMSILINPHLNTTAAQQPPQLANIRRNVNILTYLEYSMNQVKLVPCQQHQHAYPHSLEIKTTITSLPPVLVLNVNLSNEEFQLINGFRKWIIPEFYAVNQKDKFSFKSMISPFDKANSAKYDLLGFVCEISHSSDFALGMHGLVTFVKLDQWYLFNDFLVMPIPEEEVLDLSSPWKKPVVVIYQESSIAQTPFEYFNIETFGKLPNLNDSILYRDHFAGTIREGYKKEYELLTKQEAPKADTLVAIDAEFVLLNPELLEVHYDGFKKLIKPKILSLARVSVLRGEEETAFIDDYVVHTAKIHDYLTSFSGIEDSDLDPIRSAKNLVTLQTAYRKLWLLLNLGVVFVGHGLYNDFRCINLQVPKKQIRDTAEFYYKSDFKRQLGLKFLAYVLLKEKVQSNNHDSIEDAYTALMLYKKYLELTSQGMFESTLNFIYSEGQQMRFRVPEDN</sequence>
<dbReference type="STRING" id="619300.G3AMW2"/>
<accession>G3AMW2</accession>
<reference evidence="14 15" key="1">
    <citation type="journal article" date="2011" name="Proc. Natl. Acad. Sci. U.S.A.">
        <title>Comparative genomics of xylose-fermenting fungi for enhanced biofuel production.</title>
        <authorList>
            <person name="Wohlbach D.J."/>
            <person name="Kuo A."/>
            <person name="Sato T.K."/>
            <person name="Potts K.M."/>
            <person name="Salamov A.A."/>
            <person name="LaButti K.M."/>
            <person name="Sun H."/>
            <person name="Clum A."/>
            <person name="Pangilinan J.L."/>
            <person name="Lindquist E.A."/>
            <person name="Lucas S."/>
            <person name="Lapidus A."/>
            <person name="Jin M."/>
            <person name="Gunawan C."/>
            <person name="Balan V."/>
            <person name="Dale B.E."/>
            <person name="Jeffries T.W."/>
            <person name="Zinkel R."/>
            <person name="Barry K.W."/>
            <person name="Grigoriev I.V."/>
            <person name="Gasch A.P."/>
        </authorList>
    </citation>
    <scope>NUCLEOTIDE SEQUENCE [LARGE SCALE GENOMIC DNA]</scope>
    <source>
        <strain evidence="15">NRRL Y-27907 / 11-Y1</strain>
    </source>
</reference>
<dbReference type="GO" id="GO:0006397">
    <property type="term" value="P:mRNA processing"/>
    <property type="evidence" value="ECO:0007669"/>
    <property type="project" value="UniProtKB-KW"/>
</dbReference>
<comment type="cofactor">
    <cofactor evidence="11">
        <name>a divalent metal cation</name>
        <dbReference type="ChEBI" id="CHEBI:60240"/>
    </cofactor>
    <text evidence="11">Binds 2 metal cations per subunit in the catalytic exonuclease domain.</text>
</comment>
<dbReference type="Gene3D" id="3.90.70.10">
    <property type="entry name" value="Cysteine proteinases"/>
    <property type="match status" value="1"/>
</dbReference>
<keyword evidence="15" id="KW-1185">Reference proteome</keyword>
<evidence type="ECO:0000256" key="4">
    <source>
        <dbReference type="ARBA" id="ARBA00022574"/>
    </source>
</evidence>
<dbReference type="EC" id="3.1.13.4" evidence="11"/>
<dbReference type="PANTHER" id="PTHR15728:SF0">
    <property type="entry name" value="PAN2-PAN3 DEADENYLATION COMPLEX CATALYTIC SUBUNIT PAN2"/>
    <property type="match status" value="1"/>
</dbReference>
<feature type="binding site" evidence="11">
    <location>
        <position position="1140"/>
    </location>
    <ligand>
        <name>a divalent metal cation</name>
        <dbReference type="ChEBI" id="CHEBI:60240"/>
        <note>catalytic</note>
    </ligand>
</feature>
<dbReference type="InterPro" id="IPR038765">
    <property type="entry name" value="Papain-like_cys_pep_sf"/>
</dbReference>
<dbReference type="GO" id="GO:0000932">
    <property type="term" value="C:P-body"/>
    <property type="evidence" value="ECO:0007669"/>
    <property type="project" value="TreeGrafter"/>
</dbReference>
<comment type="catalytic activity">
    <reaction evidence="1 11">
        <text>Exonucleolytic cleavage of poly(A) to 5'-AMP.</text>
        <dbReference type="EC" id="3.1.13.4"/>
    </reaction>
</comment>
<dbReference type="CDD" id="cd06143">
    <property type="entry name" value="PAN2_exo"/>
    <property type="match status" value="1"/>
</dbReference>
<keyword evidence="5 11" id="KW-0507">mRNA processing</keyword>
<dbReference type="GO" id="GO:0004535">
    <property type="term" value="F:poly(A)-specific ribonuclease activity"/>
    <property type="evidence" value="ECO:0007669"/>
    <property type="project" value="UniProtKB-UniRule"/>
</dbReference>
<evidence type="ECO:0000256" key="1">
    <source>
        <dbReference type="ARBA" id="ARBA00001663"/>
    </source>
</evidence>
<evidence type="ECO:0000313" key="14">
    <source>
        <dbReference type="EMBL" id="EGW32376.1"/>
    </source>
</evidence>
<comment type="domain">
    <text evidence="11">The linker, or PAN3 interaction domain (PID), between the WD40 repeats and the pseudo-UCH domain mediates interaction with PAN3.</text>
</comment>
<feature type="binding site" evidence="11">
    <location>
        <position position="1087"/>
    </location>
    <ligand>
        <name>a divalent metal cation</name>
        <dbReference type="ChEBI" id="CHEBI:60240"/>
        <note>catalytic</note>
    </ligand>
</feature>
<dbReference type="PROSITE" id="PS50235">
    <property type="entry name" value="USP_3"/>
    <property type="match status" value="1"/>
</dbReference>
<evidence type="ECO:0000256" key="11">
    <source>
        <dbReference type="HAMAP-Rule" id="MF_03182"/>
    </source>
</evidence>
<keyword evidence="8" id="KW-0677">Repeat</keyword>
<feature type="region of interest" description="Disordered" evidence="12">
    <location>
        <begin position="1"/>
        <end position="27"/>
    </location>
</feature>
<dbReference type="InterPro" id="IPR030843">
    <property type="entry name" value="PAN2"/>
</dbReference>
<dbReference type="eggNOG" id="KOG1275">
    <property type="taxonomic scope" value="Eukaryota"/>
</dbReference>
<comment type="similarity">
    <text evidence="11">Belongs to the peptidase C19 family. PAN2 subfamily.</text>
</comment>
<dbReference type="PANTHER" id="PTHR15728">
    <property type="entry name" value="DEADENYLATION COMPLEX CATALYTIC SUBUNIT PAN2"/>
    <property type="match status" value="1"/>
</dbReference>
<feature type="domain" description="USP" evidence="13">
    <location>
        <begin position="558"/>
        <end position="920"/>
    </location>
</feature>
<dbReference type="HAMAP" id="MF_03182">
    <property type="entry name" value="PAN2"/>
    <property type="match status" value="1"/>
</dbReference>
<dbReference type="GO" id="GO:0046872">
    <property type="term" value="F:metal ion binding"/>
    <property type="evidence" value="ECO:0007669"/>
    <property type="project" value="UniProtKB-KW"/>
</dbReference>
<keyword evidence="3 11" id="KW-0963">Cytoplasm</keyword>
<dbReference type="HOGENOM" id="CLU_002369_1_0_1"/>
<keyword evidence="4" id="KW-0853">WD repeat</keyword>
<keyword evidence="7 11" id="KW-0479">Metal-binding</keyword>
<gene>
    <name evidence="11" type="primary">PAN2</name>
    <name evidence="14" type="ORF">SPAPADRAFT_138105</name>
</gene>
<evidence type="ECO:0000256" key="12">
    <source>
        <dbReference type="SAM" id="MobiDB-lite"/>
    </source>
</evidence>
<dbReference type="SUPFAM" id="SSF50978">
    <property type="entry name" value="WD40 repeat-like"/>
    <property type="match status" value="1"/>
</dbReference>
<protein>
    <recommendedName>
        <fullName evidence="11">PAN2-PAN3 deadenylation complex catalytic subunit PAN2</fullName>
        <ecNumber evidence="11">3.1.13.4</ecNumber>
    </recommendedName>
    <alternativeName>
        <fullName evidence="11">PAB1P-dependent poly(A)-specific ribonuclease</fullName>
    </alternativeName>
    <alternativeName>
        <fullName evidence="11">Poly(A)-nuclease deadenylation complex subunit 2</fullName>
        <shortName evidence="11">PAN deadenylation complex subunit 2</shortName>
    </alternativeName>
</protein>
<dbReference type="AlphaFoldDB" id="G3AMW2"/>
<dbReference type="SUPFAM" id="SSF54001">
    <property type="entry name" value="Cysteine proteinases"/>
    <property type="match status" value="1"/>
</dbReference>
<dbReference type="InterPro" id="IPR036397">
    <property type="entry name" value="RNaseH_sf"/>
</dbReference>
<dbReference type="Gene3D" id="2.130.10.10">
    <property type="entry name" value="YVTN repeat-like/Quinoprotein amine dehydrogenase"/>
    <property type="match status" value="1"/>
</dbReference>
<dbReference type="Pfam" id="PF00929">
    <property type="entry name" value="RNase_T"/>
    <property type="match status" value="1"/>
</dbReference>
<comment type="activity regulation">
    <text evidence="11">Positively regulated by the regulatory subunit PAN3.</text>
</comment>
<dbReference type="SMART" id="SM00479">
    <property type="entry name" value="EXOIII"/>
    <property type="match status" value="1"/>
</dbReference>
<evidence type="ECO:0000256" key="2">
    <source>
        <dbReference type="ARBA" id="ARBA00004496"/>
    </source>
</evidence>
<dbReference type="InterPro" id="IPR015943">
    <property type="entry name" value="WD40/YVTN_repeat-like_dom_sf"/>
</dbReference>
<comment type="caution">
    <text evidence="11">Lacks conserved residue(s) required for the propagation of feature annotation.</text>
</comment>
<dbReference type="InParanoid" id="G3AMW2"/>
<dbReference type="GO" id="GO:0031251">
    <property type="term" value="C:PAN complex"/>
    <property type="evidence" value="ECO:0007669"/>
    <property type="project" value="UniProtKB-UniRule"/>
</dbReference>
<name>G3AMW2_SPAPN</name>
<dbReference type="InterPro" id="IPR028889">
    <property type="entry name" value="USP"/>
</dbReference>
<dbReference type="SUPFAM" id="SSF53098">
    <property type="entry name" value="Ribonuclease H-like"/>
    <property type="match status" value="1"/>
</dbReference>
<keyword evidence="9 11" id="KW-0378">Hydrolase</keyword>
<dbReference type="EMBL" id="GL996502">
    <property type="protein sequence ID" value="EGW32376.1"/>
    <property type="molecule type" value="Genomic_DNA"/>
</dbReference>
<dbReference type="RefSeq" id="XP_007375652.1">
    <property type="nucleotide sequence ID" value="XM_007375590.1"/>
</dbReference>
<evidence type="ECO:0000256" key="3">
    <source>
        <dbReference type="ARBA" id="ARBA00022490"/>
    </source>
</evidence>
<evidence type="ECO:0000256" key="8">
    <source>
        <dbReference type="ARBA" id="ARBA00022737"/>
    </source>
</evidence>
<comment type="domain">
    <text evidence="11">Contains a pseudo-UCH domain. This ubiquitin C-terminal hydrolase (UCH)-like or ubiquitin specific protease (USP)-like domain is predicted to be catalytically inactive because it lacks the active site catalytic triad characteristic of thiol proteases, with residues at the equivalent structural positions that are incompatible with catalysis, and it cannot bind ubiquitin. It functions as a structural scaffold for intra- and intermolecular interactions in the complex.</text>
</comment>
<dbReference type="InterPro" id="IPR012337">
    <property type="entry name" value="RNaseH-like_sf"/>
</dbReference>
<feature type="binding site" evidence="11">
    <location>
        <position position="981"/>
    </location>
    <ligand>
        <name>a divalent metal cation</name>
        <dbReference type="ChEBI" id="CHEBI:60240"/>
        <note>catalytic</note>
    </ligand>
</feature>
<dbReference type="FunFam" id="3.30.420.10:FF:000028">
    <property type="entry name" value="PAN2-PAN3 deadenylation complex catalytic subunit PAN2"/>
    <property type="match status" value="1"/>
</dbReference>
<feature type="binding site" evidence="11">
    <location>
        <position position="983"/>
    </location>
    <ligand>
        <name>a divalent metal cation</name>
        <dbReference type="ChEBI" id="CHEBI:60240"/>
        <note>catalytic</note>
    </ligand>
</feature>